<sequence>MSSQEGVIKFRLEFTPGPPLPAEGLQEINHWRQLLYGRRLIGQDPGRYGGYGFGNISRRLPPFPAEPGRRRFVISGTQTGHLETLGPQHYAIVTGWDPDQNLVIAQGPIRPSSESLTHGTVYDQDETIRWVMHVHSPELWQQASQLGLPTTAAHVPYGTPAMAREVERLFRETDVRHRGIFAMGGHEDGIVAFGATAEEAGMVLLDTLAATVTSGRPGADD</sequence>
<dbReference type="RefSeq" id="WP_141610511.1">
    <property type="nucleotide sequence ID" value="NZ_VIGC02000015.1"/>
</dbReference>
<dbReference type="Pfam" id="PF00596">
    <property type="entry name" value="Aldolase_II"/>
    <property type="match status" value="1"/>
</dbReference>
<dbReference type="OrthoDB" id="422493at2"/>
<gene>
    <name evidence="2" type="ORF">FKZ61_12675</name>
</gene>
<evidence type="ECO:0000313" key="3">
    <source>
        <dbReference type="Proteomes" id="UP000317371"/>
    </source>
</evidence>
<accession>A0A540VGH7</accession>
<dbReference type="InterPro" id="IPR036409">
    <property type="entry name" value="Aldolase_II/adducin_N_sf"/>
</dbReference>
<dbReference type="Gene3D" id="3.40.225.10">
    <property type="entry name" value="Class II aldolase/adducin N-terminal domain"/>
    <property type="match status" value="1"/>
</dbReference>
<name>A0A540VGH7_9CHLR</name>
<dbReference type="AlphaFoldDB" id="A0A540VGH7"/>
<reference evidence="2 3" key="1">
    <citation type="submission" date="2019-06" db="EMBL/GenBank/DDBJ databases">
        <title>Genome sequence of Litorilinea aerophila BAA-2444.</title>
        <authorList>
            <person name="Maclea K.S."/>
            <person name="Maurais E.G."/>
            <person name="Iannazzi L.C."/>
        </authorList>
    </citation>
    <scope>NUCLEOTIDE SEQUENCE [LARGE SCALE GENOMIC DNA]</scope>
    <source>
        <strain evidence="2 3">ATCC BAA-2444</strain>
    </source>
</reference>
<keyword evidence="3" id="KW-1185">Reference proteome</keyword>
<comment type="caution">
    <text evidence="2">The sequence shown here is derived from an EMBL/GenBank/DDBJ whole genome shotgun (WGS) entry which is preliminary data.</text>
</comment>
<evidence type="ECO:0000313" key="2">
    <source>
        <dbReference type="EMBL" id="TQE95233.1"/>
    </source>
</evidence>
<proteinExistence type="predicted"/>
<dbReference type="InParanoid" id="A0A540VGH7"/>
<protein>
    <submittedName>
        <fullName evidence="2">Class II aldolase/adducin family protein</fullName>
    </submittedName>
</protein>
<evidence type="ECO:0000259" key="1">
    <source>
        <dbReference type="Pfam" id="PF00596"/>
    </source>
</evidence>
<organism evidence="2 3">
    <name type="scientific">Litorilinea aerophila</name>
    <dbReference type="NCBI Taxonomy" id="1204385"/>
    <lineage>
        <taxon>Bacteria</taxon>
        <taxon>Bacillati</taxon>
        <taxon>Chloroflexota</taxon>
        <taxon>Caldilineae</taxon>
        <taxon>Caldilineales</taxon>
        <taxon>Caldilineaceae</taxon>
        <taxon>Litorilinea</taxon>
    </lineage>
</organism>
<dbReference type="Proteomes" id="UP000317371">
    <property type="component" value="Unassembled WGS sequence"/>
</dbReference>
<dbReference type="SUPFAM" id="SSF53639">
    <property type="entry name" value="AraD/HMP-PK domain-like"/>
    <property type="match status" value="1"/>
</dbReference>
<feature type="domain" description="Class II aldolase/adducin N-terminal" evidence="1">
    <location>
        <begin position="52"/>
        <end position="201"/>
    </location>
</feature>
<dbReference type="InterPro" id="IPR001303">
    <property type="entry name" value="Aldolase_II/adducin_N"/>
</dbReference>
<dbReference type="EMBL" id="VIGC01000015">
    <property type="protein sequence ID" value="TQE95233.1"/>
    <property type="molecule type" value="Genomic_DNA"/>
</dbReference>